<dbReference type="Pfam" id="PF12141">
    <property type="entry name" value="BMT"/>
    <property type="match status" value="1"/>
</dbReference>
<evidence type="ECO:0000256" key="2">
    <source>
        <dbReference type="SAM" id="SignalP"/>
    </source>
</evidence>
<comment type="caution">
    <text evidence="4">The sequence shown here is derived from an EMBL/GenBank/DDBJ whole genome shotgun (WGS) entry which is preliminary data.</text>
</comment>
<name>A0AAU9J4K5_9CILI</name>
<dbReference type="GO" id="GO:0000030">
    <property type="term" value="F:mannosyltransferase activity"/>
    <property type="evidence" value="ECO:0007669"/>
    <property type="project" value="InterPro"/>
</dbReference>
<feature type="domain" description="EGF-like" evidence="3">
    <location>
        <begin position="507"/>
        <end position="549"/>
    </location>
</feature>
<evidence type="ECO:0000313" key="5">
    <source>
        <dbReference type="Proteomes" id="UP001162131"/>
    </source>
</evidence>
<dbReference type="SMART" id="SM00181">
    <property type="entry name" value="EGF"/>
    <property type="match status" value="2"/>
</dbReference>
<evidence type="ECO:0000259" key="3">
    <source>
        <dbReference type="SMART" id="SM00181"/>
    </source>
</evidence>
<dbReference type="Proteomes" id="UP001162131">
    <property type="component" value="Unassembled WGS sequence"/>
</dbReference>
<organism evidence="4 5">
    <name type="scientific">Blepharisma stoltei</name>
    <dbReference type="NCBI Taxonomy" id="1481888"/>
    <lineage>
        <taxon>Eukaryota</taxon>
        <taxon>Sar</taxon>
        <taxon>Alveolata</taxon>
        <taxon>Ciliophora</taxon>
        <taxon>Postciliodesmatophora</taxon>
        <taxon>Heterotrichea</taxon>
        <taxon>Heterotrichida</taxon>
        <taxon>Blepharismidae</taxon>
        <taxon>Blepharisma</taxon>
    </lineage>
</organism>
<proteinExistence type="inferred from homology"/>
<evidence type="ECO:0000256" key="1">
    <source>
        <dbReference type="ARBA" id="ARBA00009486"/>
    </source>
</evidence>
<dbReference type="InterPro" id="IPR021988">
    <property type="entry name" value="BMT1"/>
</dbReference>
<accession>A0AAU9J4K5</accession>
<evidence type="ECO:0000313" key="4">
    <source>
        <dbReference type="EMBL" id="CAG9320260.1"/>
    </source>
</evidence>
<dbReference type="SUPFAM" id="SSF57184">
    <property type="entry name" value="Growth factor receptor domain"/>
    <property type="match status" value="1"/>
</dbReference>
<protein>
    <recommendedName>
        <fullName evidence="3">EGF-like domain-containing protein</fullName>
    </recommendedName>
</protein>
<keyword evidence="2" id="KW-0732">Signal</keyword>
<feature type="domain" description="EGF-like" evidence="3">
    <location>
        <begin position="461"/>
        <end position="499"/>
    </location>
</feature>
<dbReference type="InterPro" id="IPR000742">
    <property type="entry name" value="EGF"/>
</dbReference>
<feature type="signal peptide" evidence="2">
    <location>
        <begin position="1"/>
        <end position="18"/>
    </location>
</feature>
<feature type="chain" id="PRO_5043403849" description="EGF-like domain-containing protein" evidence="2">
    <location>
        <begin position="19"/>
        <end position="639"/>
    </location>
</feature>
<dbReference type="EMBL" id="CAJZBQ010000025">
    <property type="protein sequence ID" value="CAG9320260.1"/>
    <property type="molecule type" value="Genomic_DNA"/>
</dbReference>
<keyword evidence="5" id="KW-1185">Reference proteome</keyword>
<reference evidence="4" key="1">
    <citation type="submission" date="2021-09" db="EMBL/GenBank/DDBJ databases">
        <authorList>
            <consortium name="AG Swart"/>
            <person name="Singh M."/>
            <person name="Singh A."/>
            <person name="Seah K."/>
            <person name="Emmerich C."/>
        </authorList>
    </citation>
    <scope>NUCLEOTIDE SEQUENCE</scope>
    <source>
        <strain evidence="4">ATCC30299</strain>
    </source>
</reference>
<sequence>MSIGFLILLSFFGSYIKAEDEVVIRNGCPYLDVNSQINLLKKETYFNDKEKIDVYIKGFIDKESLYNTIHKVIPDGWKPRVQIKDIRYLHPSAIWVPERNLFLVAMRVWVLSRICYIYTTFYDKDWKEVGDEVMIGSTKVPSVLDIPHSWNYENSGPEDGRLFRAFSDQFFIAFNMKKLDLSARPMFIYSYTTGKTQQLFIPEHHGNVVIMEKNWTPLIIDDEHMYFVYNFENFQVIDCSTDGNCVRVNGEYKWKPGFLRGGSPYVRFGNSNYYAALSWTHTELPKEGWCYLYRPALTVVHAISEELQFKLVYTSEPIDFQKSLFIKPAGPNSSLGEVNLCYTWLMSNSIAKWDTENDIADLTLTHQDAFPAAIKITGLTKLIENIIHLYESGKLPKEDHCADKLLYFYYDRNDLAYPGKGMEESEFEKMLAAAPKPSCAGGQYLDTESKTCKKCSSLCSECELYDYCTRCTDPNSNPFSGYCVCKDGFYLEKSSNSCEMCMTDCARCLARDNCLACKNLNSVSDNGICKCLEGFVEVYNKISSKYSCELYDPYRDIECYRSRSEIDTSKYHSFVNMHFGYSKSDKQQSLFLSTQKDSNVAEHKFCSFEIARNKAQSMKTSWHEDGFEIEVEMKITKLG</sequence>
<dbReference type="AlphaFoldDB" id="A0AAU9J4K5"/>
<comment type="similarity">
    <text evidence="1">Belongs to the BMT family.</text>
</comment>
<gene>
    <name evidence="4" type="ORF">BSTOLATCC_MIC26182</name>
</gene>
<dbReference type="InterPro" id="IPR009030">
    <property type="entry name" value="Growth_fac_rcpt_cys_sf"/>
</dbReference>